<accession>A0A7I8HMX8</accession>
<dbReference type="EMBL" id="LC583824">
    <property type="protein sequence ID" value="BCM23672.1"/>
    <property type="molecule type" value="Genomic_DNA"/>
</dbReference>
<gene>
    <name evidence="1" type="primary">blaCTX-M-157</name>
</gene>
<protein>
    <submittedName>
        <fullName evidence="1">Extended-spectrum beta-lactamase</fullName>
    </submittedName>
</protein>
<proteinExistence type="predicted"/>
<sequence>MQPHCCRVILLESVILQCNLILCPCYLYSNCGKARQWDDVTGCAYRGRATVQRYRGAASADCSRWRTGSRHRVLPTAGRLNVPSRPYRTDDTHRHSGRSVLYHFASGRVKHCAASVTMPRIAIANLFDVDSITKHHLGSQFPNAQIPFCFLFFIKPGGGGWGLLSVPPRF</sequence>
<reference evidence="1" key="1">
    <citation type="submission" date="2020-09" db="EMBL/GenBank/DDBJ databases">
        <title>Escherichia coli AAKI3 blaCTX-M-157 gene, extended-spectrum beta-lactamas.</title>
        <authorList>
            <person name="Banerjee A."/>
            <person name="Singh A.D."/>
            <person name="Batabyal K."/>
            <person name="Samanta I."/>
        </authorList>
    </citation>
    <scope>NUCLEOTIDE SEQUENCE</scope>
    <source>
        <strain evidence="1">AAKI3</strain>
    </source>
</reference>
<evidence type="ECO:0000313" key="1">
    <source>
        <dbReference type="EMBL" id="BCM23672.1"/>
    </source>
</evidence>
<organism evidence="1">
    <name type="scientific">Escherichia coli</name>
    <dbReference type="NCBI Taxonomy" id="562"/>
    <lineage>
        <taxon>Bacteria</taxon>
        <taxon>Pseudomonadati</taxon>
        <taxon>Pseudomonadota</taxon>
        <taxon>Gammaproteobacteria</taxon>
        <taxon>Enterobacterales</taxon>
        <taxon>Enterobacteriaceae</taxon>
        <taxon>Escherichia</taxon>
    </lineage>
</organism>
<name>A0A7I8HMX8_ECOLX</name>
<dbReference type="AlphaFoldDB" id="A0A7I8HMX8"/>